<dbReference type="PANTHER" id="PTHR43884:SF25">
    <property type="entry name" value="ACYL-COA DEHYDROGENASE YDBM-RELATED"/>
    <property type="match status" value="1"/>
</dbReference>
<dbReference type="Proteomes" id="UP000466607">
    <property type="component" value="Chromosome"/>
</dbReference>
<dbReference type="SUPFAM" id="SSF56645">
    <property type="entry name" value="Acyl-CoA dehydrogenase NM domain-like"/>
    <property type="match status" value="1"/>
</dbReference>
<evidence type="ECO:0000256" key="6">
    <source>
        <dbReference type="RuleBase" id="RU362125"/>
    </source>
</evidence>
<feature type="domain" description="Acyl-CoA oxidase/dehydrogenase middle" evidence="8">
    <location>
        <begin position="180"/>
        <end position="257"/>
    </location>
</feature>
<gene>
    <name evidence="9" type="primary">acd</name>
    <name evidence="9" type="ORF">MLIT_52110</name>
</gene>
<dbReference type="EMBL" id="AP022586">
    <property type="protein sequence ID" value="BBY19619.1"/>
    <property type="molecule type" value="Genomic_DNA"/>
</dbReference>
<dbReference type="Gene3D" id="2.40.110.10">
    <property type="entry name" value="Butyryl-CoA Dehydrogenase, subunit A, domain 2"/>
    <property type="match status" value="1"/>
</dbReference>
<accession>A0AAD1MUL3</accession>
<evidence type="ECO:0000256" key="1">
    <source>
        <dbReference type="ARBA" id="ARBA00001974"/>
    </source>
</evidence>
<sequence>MRNLVPIGWFGIIDAMTVADALRTTTAPDSTGRSAEQPVVVSGTSPLADGFVSRFFSAQHYQRFHTRAPRYDAENAFFTEDFEELVAAGYLTAPLPAALGGSGLTLPELAAEQRHLAYWAPATALAITMHLYWAGSAADAARRGIADVDWLLGDIAAGQVFAAGHGERGNDVGLDDALVRARRQPDGSYRITGRKVFTSLSPVWDQIGIHARDDSDPANPVIVHTFVRRDDPGVRVEETWNALGVRATASHDTVFDDALAEPHRTVAVHPVGPVYPEYITVLLSWYLPLLSSVYLGIARRALDLAILGAQTRTSLHGDIGRHADKPAVQRQIAQAEIAFEAASALVDAATRQEPGEWPALRALAAKEFATTTARSVVDTAVQVVGAAAVSRSHELERLYRDVRTGSLHPPNSDAVLTAIGAVALGR</sequence>
<evidence type="ECO:0000256" key="2">
    <source>
        <dbReference type="ARBA" id="ARBA00009347"/>
    </source>
</evidence>
<dbReference type="PIRSF" id="PIRSF016578">
    <property type="entry name" value="HsaA"/>
    <property type="match status" value="1"/>
</dbReference>
<keyword evidence="4 6" id="KW-0274">FAD</keyword>
<dbReference type="PANTHER" id="PTHR43884">
    <property type="entry name" value="ACYL-COA DEHYDROGENASE"/>
    <property type="match status" value="1"/>
</dbReference>
<dbReference type="InterPro" id="IPR006091">
    <property type="entry name" value="Acyl-CoA_Oxase/DH_mid-dom"/>
</dbReference>
<dbReference type="GO" id="GO:0050660">
    <property type="term" value="F:flavin adenine dinucleotide binding"/>
    <property type="evidence" value="ECO:0007669"/>
    <property type="project" value="InterPro"/>
</dbReference>
<evidence type="ECO:0000256" key="4">
    <source>
        <dbReference type="ARBA" id="ARBA00022827"/>
    </source>
</evidence>
<name>A0AAD1MUL3_9MYCO</name>
<dbReference type="InterPro" id="IPR009100">
    <property type="entry name" value="AcylCoA_DH/oxidase_NM_dom_sf"/>
</dbReference>
<evidence type="ECO:0000259" key="7">
    <source>
        <dbReference type="Pfam" id="PF00441"/>
    </source>
</evidence>
<dbReference type="SUPFAM" id="SSF47203">
    <property type="entry name" value="Acyl-CoA dehydrogenase C-terminal domain-like"/>
    <property type="match status" value="1"/>
</dbReference>
<dbReference type="AlphaFoldDB" id="A0AAD1MUL3"/>
<comment type="similarity">
    <text evidence="2 6">Belongs to the acyl-CoA dehydrogenase family.</text>
</comment>
<keyword evidence="10" id="KW-1185">Reference proteome</keyword>
<dbReference type="InterPro" id="IPR046373">
    <property type="entry name" value="Acyl-CoA_Oxase/DH_mid-dom_sf"/>
</dbReference>
<dbReference type="Pfam" id="PF00441">
    <property type="entry name" value="Acyl-CoA_dh_1"/>
    <property type="match status" value="1"/>
</dbReference>
<keyword evidence="5 6" id="KW-0560">Oxidoreductase</keyword>
<dbReference type="InterPro" id="IPR009075">
    <property type="entry name" value="AcylCo_DH/oxidase_C"/>
</dbReference>
<protein>
    <submittedName>
        <fullName evidence="9">Acyl-CoA dehydrogenase</fullName>
    </submittedName>
</protein>
<dbReference type="InterPro" id="IPR036250">
    <property type="entry name" value="AcylCo_DH-like_C"/>
</dbReference>
<evidence type="ECO:0000313" key="9">
    <source>
        <dbReference type="EMBL" id="BBY19619.1"/>
    </source>
</evidence>
<dbReference type="InterPro" id="IPR037069">
    <property type="entry name" value="AcylCoA_DH/ox_N_sf"/>
</dbReference>
<comment type="cofactor">
    <cofactor evidence="1 6">
        <name>FAD</name>
        <dbReference type="ChEBI" id="CHEBI:57692"/>
    </cofactor>
</comment>
<dbReference type="GO" id="GO:0003995">
    <property type="term" value="F:acyl-CoA dehydrogenase activity"/>
    <property type="evidence" value="ECO:0007669"/>
    <property type="project" value="TreeGrafter"/>
</dbReference>
<dbReference type="Gene3D" id="1.20.140.10">
    <property type="entry name" value="Butyryl-CoA Dehydrogenase, subunit A, domain 3"/>
    <property type="match status" value="1"/>
</dbReference>
<organism evidence="9 10">
    <name type="scientific">Mycolicibacterium litorale</name>
    <dbReference type="NCBI Taxonomy" id="758802"/>
    <lineage>
        <taxon>Bacteria</taxon>
        <taxon>Bacillati</taxon>
        <taxon>Actinomycetota</taxon>
        <taxon>Actinomycetes</taxon>
        <taxon>Mycobacteriales</taxon>
        <taxon>Mycobacteriaceae</taxon>
        <taxon>Mycolicibacterium</taxon>
    </lineage>
</organism>
<proteinExistence type="inferred from homology"/>
<dbReference type="Gene3D" id="1.10.540.10">
    <property type="entry name" value="Acyl-CoA dehydrogenase/oxidase, N-terminal domain"/>
    <property type="match status" value="1"/>
</dbReference>
<dbReference type="Pfam" id="PF02770">
    <property type="entry name" value="Acyl-CoA_dh_M"/>
    <property type="match status" value="1"/>
</dbReference>
<reference evidence="9 10" key="1">
    <citation type="journal article" date="2019" name="Emerg. Microbes Infect.">
        <title>Comprehensive subspecies identification of 175 nontuberculous mycobacteria species based on 7547 genomic profiles.</title>
        <authorList>
            <person name="Matsumoto Y."/>
            <person name="Kinjo T."/>
            <person name="Motooka D."/>
            <person name="Nabeya D."/>
            <person name="Jung N."/>
            <person name="Uechi K."/>
            <person name="Horii T."/>
            <person name="Iida T."/>
            <person name="Fujita J."/>
            <person name="Nakamura S."/>
        </authorList>
    </citation>
    <scope>NUCLEOTIDE SEQUENCE [LARGE SCALE GENOMIC DNA]</scope>
    <source>
        <strain evidence="9 10">JCM 17423</strain>
    </source>
</reference>
<evidence type="ECO:0000313" key="10">
    <source>
        <dbReference type="Proteomes" id="UP000466607"/>
    </source>
</evidence>
<keyword evidence="3 6" id="KW-0285">Flavoprotein</keyword>
<evidence type="ECO:0000256" key="3">
    <source>
        <dbReference type="ARBA" id="ARBA00022630"/>
    </source>
</evidence>
<evidence type="ECO:0000259" key="8">
    <source>
        <dbReference type="Pfam" id="PF02770"/>
    </source>
</evidence>
<evidence type="ECO:0000256" key="5">
    <source>
        <dbReference type="ARBA" id="ARBA00023002"/>
    </source>
</evidence>
<feature type="domain" description="Acyl-CoA dehydrogenase/oxidase C-terminal" evidence="7">
    <location>
        <begin position="291"/>
        <end position="405"/>
    </location>
</feature>